<dbReference type="PANTHER" id="PTHR32060:SF30">
    <property type="entry name" value="CARBOXY-TERMINAL PROCESSING PROTEASE CTPA"/>
    <property type="match status" value="1"/>
</dbReference>
<dbReference type="CDD" id="cd06782">
    <property type="entry name" value="cpPDZ_CPP-like"/>
    <property type="match status" value="1"/>
</dbReference>
<dbReference type="InterPro" id="IPR005151">
    <property type="entry name" value="Tail-specific_protease"/>
</dbReference>
<dbReference type="Pfam" id="PF00395">
    <property type="entry name" value="SLH"/>
    <property type="match status" value="2"/>
</dbReference>
<dbReference type="PANTHER" id="PTHR32060">
    <property type="entry name" value="TAIL-SPECIFIC PROTEASE"/>
    <property type="match status" value="1"/>
</dbReference>
<feature type="signal peptide" evidence="6">
    <location>
        <begin position="1"/>
        <end position="26"/>
    </location>
</feature>
<comment type="similarity">
    <text evidence="1">Belongs to the peptidase S41A family.</text>
</comment>
<evidence type="ECO:0000313" key="9">
    <source>
        <dbReference type="EMBL" id="HIY73787.1"/>
    </source>
</evidence>
<dbReference type="GO" id="GO:0004175">
    <property type="term" value="F:endopeptidase activity"/>
    <property type="evidence" value="ECO:0007669"/>
    <property type="project" value="TreeGrafter"/>
</dbReference>
<evidence type="ECO:0000256" key="5">
    <source>
        <dbReference type="ARBA" id="ARBA00022825"/>
    </source>
</evidence>
<dbReference type="InterPro" id="IPR004447">
    <property type="entry name" value="Peptidase_S41A"/>
</dbReference>
<evidence type="ECO:0000259" key="8">
    <source>
        <dbReference type="PROSITE" id="PS51272"/>
    </source>
</evidence>
<dbReference type="InterPro" id="IPR041489">
    <property type="entry name" value="PDZ_6"/>
</dbReference>
<dbReference type="Pfam" id="PF03572">
    <property type="entry name" value="Peptidase_S41"/>
    <property type="match status" value="1"/>
</dbReference>
<dbReference type="CDD" id="cd07560">
    <property type="entry name" value="Peptidase_S41_CPP"/>
    <property type="match status" value="1"/>
</dbReference>
<evidence type="ECO:0000313" key="10">
    <source>
        <dbReference type="Proteomes" id="UP000886824"/>
    </source>
</evidence>
<evidence type="ECO:0000259" key="7">
    <source>
        <dbReference type="PROSITE" id="PS50106"/>
    </source>
</evidence>
<feature type="chain" id="PRO_5039423722" evidence="6">
    <location>
        <begin position="27"/>
        <end position="628"/>
    </location>
</feature>
<keyword evidence="2" id="KW-0645">Protease</keyword>
<evidence type="ECO:0000256" key="4">
    <source>
        <dbReference type="ARBA" id="ARBA00022801"/>
    </source>
</evidence>
<dbReference type="Proteomes" id="UP000886824">
    <property type="component" value="Unassembled WGS sequence"/>
</dbReference>
<proteinExistence type="inferred from homology"/>
<dbReference type="SMART" id="SM00228">
    <property type="entry name" value="PDZ"/>
    <property type="match status" value="1"/>
</dbReference>
<sequence>MKIKLPVRAAALTLTLTLALSPVAGAITVDEAREMLREFYIDEIPEEILSLPTIDEITTALGDPYTYYMTAEEYASFQNELNGANVVGIGVAVENTADGLLVTSVAPDSPGAKAGLKAGDLIVAADGVTVQEAGSANALAGLVAGEEGTQVTITLIREEQELSLTMTREPVVFPTVTGEVVDDHIGWLHCSSFGTDTGEDFRTYIQAEDEAADRWVVDLRGNPGGSATAVIQAVGHVLGSRNVAYVVDRQGNVAVWRPNPLQVAGDGLIQEPLVVLVDGNSASAAELFTAAMRDYSYGLIIGTRTFGKGIAQNVFEQSDGSAFKITTERYYSPGYVTPDRSGVLPHLVVEAGLADEVARLLCGAEAEASENVLALQLAGRTWYVHREEAVSEDYAPAFAQLLAVIAPNTPMTLNGRAVTPAEVSQAWGVDYDSRWFDDVDGSPYGDEINTLAALGVLLGNETGEFNPQGQLTRGELVSMMVQGMGYWCWQSQGTAPFTDVSREDWYATVVDIAYNLGLIQGNEDGEFRADDPVDHQQFLTILARMGARADLSIQQKLEQVTEEETASEAVQAYEPWARAAVAAAKDLGFLAVPLEELDPSTSTTREEAAAMLYRMLDYIGTITPVTGE</sequence>
<dbReference type="EMBL" id="DXCX01000077">
    <property type="protein sequence ID" value="HIY73787.1"/>
    <property type="molecule type" value="Genomic_DNA"/>
</dbReference>
<reference evidence="9" key="2">
    <citation type="submission" date="2021-04" db="EMBL/GenBank/DDBJ databases">
        <authorList>
            <person name="Gilroy R."/>
        </authorList>
    </citation>
    <scope>NUCLEOTIDE SEQUENCE</scope>
    <source>
        <strain evidence="9">CHK33-7979</strain>
    </source>
</reference>
<feature type="domain" description="PDZ" evidence="7">
    <location>
        <begin position="74"/>
        <end position="170"/>
    </location>
</feature>
<dbReference type="InterPro" id="IPR036034">
    <property type="entry name" value="PDZ_sf"/>
</dbReference>
<keyword evidence="3" id="KW-0677">Repeat</keyword>
<protein>
    <submittedName>
        <fullName evidence="9">S-layer homology domain-containing protein</fullName>
    </submittedName>
</protein>
<dbReference type="Pfam" id="PF17820">
    <property type="entry name" value="PDZ_6"/>
    <property type="match status" value="1"/>
</dbReference>
<evidence type="ECO:0000256" key="6">
    <source>
        <dbReference type="SAM" id="SignalP"/>
    </source>
</evidence>
<feature type="domain" description="SLH" evidence="8">
    <location>
        <begin position="431"/>
        <end position="492"/>
    </location>
</feature>
<reference evidence="9" key="1">
    <citation type="journal article" date="2021" name="PeerJ">
        <title>Extensive microbial diversity within the chicken gut microbiome revealed by metagenomics and culture.</title>
        <authorList>
            <person name="Gilroy R."/>
            <person name="Ravi A."/>
            <person name="Getino M."/>
            <person name="Pursley I."/>
            <person name="Horton D.L."/>
            <person name="Alikhan N.F."/>
            <person name="Baker D."/>
            <person name="Gharbi K."/>
            <person name="Hall N."/>
            <person name="Watson M."/>
            <person name="Adriaenssens E.M."/>
            <person name="Foster-Nyarko E."/>
            <person name="Jarju S."/>
            <person name="Secka A."/>
            <person name="Antonio M."/>
            <person name="Oren A."/>
            <person name="Chaudhuri R.R."/>
            <person name="La Ragione R."/>
            <person name="Hildebrand F."/>
            <person name="Pallen M.J."/>
        </authorList>
    </citation>
    <scope>NUCLEOTIDE SEQUENCE</scope>
    <source>
        <strain evidence="9">CHK33-7979</strain>
    </source>
</reference>
<dbReference type="GO" id="GO:0006508">
    <property type="term" value="P:proteolysis"/>
    <property type="evidence" value="ECO:0007669"/>
    <property type="project" value="UniProtKB-KW"/>
</dbReference>
<dbReference type="InterPro" id="IPR001119">
    <property type="entry name" value="SLH_dom"/>
</dbReference>
<dbReference type="Gene3D" id="2.30.42.10">
    <property type="match status" value="1"/>
</dbReference>
<dbReference type="GO" id="GO:0030288">
    <property type="term" value="C:outer membrane-bounded periplasmic space"/>
    <property type="evidence" value="ECO:0007669"/>
    <property type="project" value="TreeGrafter"/>
</dbReference>
<dbReference type="Gene3D" id="3.90.226.10">
    <property type="entry name" value="2-enoyl-CoA Hydratase, Chain A, domain 1"/>
    <property type="match status" value="1"/>
</dbReference>
<keyword evidence="6" id="KW-0732">Signal</keyword>
<evidence type="ECO:0000256" key="1">
    <source>
        <dbReference type="ARBA" id="ARBA00009179"/>
    </source>
</evidence>
<comment type="caution">
    <text evidence="9">The sequence shown here is derived from an EMBL/GenBank/DDBJ whole genome shotgun (WGS) entry which is preliminary data.</text>
</comment>
<dbReference type="SUPFAM" id="SSF52096">
    <property type="entry name" value="ClpP/crotonase"/>
    <property type="match status" value="1"/>
</dbReference>
<feature type="domain" description="SLH" evidence="8">
    <location>
        <begin position="493"/>
        <end position="556"/>
    </location>
</feature>
<name>A0A9D1Z4R7_9FIRM</name>
<accession>A0A9D1Z4R7</accession>
<evidence type="ECO:0000256" key="2">
    <source>
        <dbReference type="ARBA" id="ARBA00022670"/>
    </source>
</evidence>
<dbReference type="PROSITE" id="PS51272">
    <property type="entry name" value="SLH"/>
    <property type="match status" value="3"/>
</dbReference>
<dbReference type="InterPro" id="IPR029045">
    <property type="entry name" value="ClpP/crotonase-like_dom_sf"/>
</dbReference>
<dbReference type="SMART" id="SM00245">
    <property type="entry name" value="TSPc"/>
    <property type="match status" value="1"/>
</dbReference>
<dbReference type="InterPro" id="IPR001478">
    <property type="entry name" value="PDZ"/>
</dbReference>
<feature type="domain" description="SLH" evidence="8">
    <location>
        <begin position="564"/>
        <end position="626"/>
    </location>
</feature>
<dbReference type="PROSITE" id="PS50106">
    <property type="entry name" value="PDZ"/>
    <property type="match status" value="1"/>
</dbReference>
<keyword evidence="4" id="KW-0378">Hydrolase</keyword>
<dbReference type="Gene3D" id="3.30.750.44">
    <property type="match status" value="1"/>
</dbReference>
<gene>
    <name evidence="9" type="ORF">H9826_07425</name>
</gene>
<dbReference type="GO" id="GO:0007165">
    <property type="term" value="P:signal transduction"/>
    <property type="evidence" value="ECO:0007669"/>
    <property type="project" value="TreeGrafter"/>
</dbReference>
<evidence type="ECO:0000256" key="3">
    <source>
        <dbReference type="ARBA" id="ARBA00022737"/>
    </source>
</evidence>
<dbReference type="GO" id="GO:0008236">
    <property type="term" value="F:serine-type peptidase activity"/>
    <property type="evidence" value="ECO:0007669"/>
    <property type="project" value="UniProtKB-KW"/>
</dbReference>
<dbReference type="AlphaFoldDB" id="A0A9D1Z4R7"/>
<dbReference type="SUPFAM" id="SSF50156">
    <property type="entry name" value="PDZ domain-like"/>
    <property type="match status" value="1"/>
</dbReference>
<keyword evidence="5" id="KW-0720">Serine protease</keyword>
<organism evidence="9 10">
    <name type="scientific">Candidatus Intestinimonas merdavium</name>
    <dbReference type="NCBI Taxonomy" id="2838622"/>
    <lineage>
        <taxon>Bacteria</taxon>
        <taxon>Bacillati</taxon>
        <taxon>Bacillota</taxon>
        <taxon>Clostridia</taxon>
        <taxon>Eubacteriales</taxon>
        <taxon>Intestinimonas</taxon>
    </lineage>
</organism>